<accession>A0A382PRU2</accession>
<proteinExistence type="predicted"/>
<gene>
    <name evidence="2" type="ORF">METZ01_LOCUS328229</name>
</gene>
<sequence length="123" mass="13614">MVSEGSASWVQDELNKISRSIQSHSNPNDITDGRVDSAEESANQLLARAQALRKLAKSKKLAKRQELDNREIELKALLQQLSQTSEDLGHEQFKERMGALIGQVEDAIAGRSPEATSSHDEFV</sequence>
<evidence type="ECO:0000256" key="1">
    <source>
        <dbReference type="SAM" id="MobiDB-lite"/>
    </source>
</evidence>
<reference evidence="2" key="1">
    <citation type="submission" date="2018-05" db="EMBL/GenBank/DDBJ databases">
        <authorList>
            <person name="Lanie J.A."/>
            <person name="Ng W.-L."/>
            <person name="Kazmierczak K.M."/>
            <person name="Andrzejewski T.M."/>
            <person name="Davidsen T.M."/>
            <person name="Wayne K.J."/>
            <person name="Tettelin H."/>
            <person name="Glass J.I."/>
            <person name="Rusch D."/>
            <person name="Podicherti R."/>
            <person name="Tsui H.-C.T."/>
            <person name="Winkler M.E."/>
        </authorList>
    </citation>
    <scope>NUCLEOTIDE SEQUENCE</scope>
</reference>
<name>A0A382PRU2_9ZZZZ</name>
<dbReference type="EMBL" id="UINC01108918">
    <property type="protein sequence ID" value="SVC75375.1"/>
    <property type="molecule type" value="Genomic_DNA"/>
</dbReference>
<evidence type="ECO:0000313" key="2">
    <source>
        <dbReference type="EMBL" id="SVC75375.1"/>
    </source>
</evidence>
<dbReference type="AlphaFoldDB" id="A0A382PRU2"/>
<feature type="non-terminal residue" evidence="2">
    <location>
        <position position="123"/>
    </location>
</feature>
<organism evidence="2">
    <name type="scientific">marine metagenome</name>
    <dbReference type="NCBI Taxonomy" id="408172"/>
    <lineage>
        <taxon>unclassified sequences</taxon>
        <taxon>metagenomes</taxon>
        <taxon>ecological metagenomes</taxon>
    </lineage>
</organism>
<feature type="region of interest" description="Disordered" evidence="1">
    <location>
        <begin position="18"/>
        <end position="37"/>
    </location>
</feature>
<protein>
    <submittedName>
        <fullName evidence="2">Uncharacterized protein</fullName>
    </submittedName>
</protein>
<feature type="compositionally biased region" description="Polar residues" evidence="1">
    <location>
        <begin position="18"/>
        <end position="29"/>
    </location>
</feature>